<accession>A0A4R2F2T0</accession>
<keyword evidence="4" id="KW-1185">Reference proteome</keyword>
<keyword evidence="2" id="KW-0812">Transmembrane</keyword>
<comment type="caution">
    <text evidence="3">The sequence shown here is derived from an EMBL/GenBank/DDBJ whole genome shotgun (WGS) entry which is preliminary data.</text>
</comment>
<evidence type="ECO:0000256" key="2">
    <source>
        <dbReference type="SAM" id="Phobius"/>
    </source>
</evidence>
<feature type="transmembrane region" description="Helical" evidence="2">
    <location>
        <begin position="94"/>
        <end position="116"/>
    </location>
</feature>
<keyword evidence="2" id="KW-0472">Membrane</keyword>
<reference evidence="3 4" key="1">
    <citation type="submission" date="2019-03" db="EMBL/GenBank/DDBJ databases">
        <title>Freshwater and sediment microbial communities from various areas in North America, analyzing microbe dynamics in response to fracking.</title>
        <authorList>
            <person name="Lamendella R."/>
        </authorList>
    </citation>
    <scope>NUCLEOTIDE SEQUENCE [LARGE SCALE GENOMIC DNA]</scope>
    <source>
        <strain evidence="3 4">74A</strain>
    </source>
</reference>
<evidence type="ECO:0000313" key="3">
    <source>
        <dbReference type="EMBL" id="TCN77711.1"/>
    </source>
</evidence>
<name>A0A4R2F2T0_9GAMM</name>
<dbReference type="EMBL" id="SLWF01000044">
    <property type="protein sequence ID" value="TCN77711.1"/>
    <property type="molecule type" value="Genomic_DNA"/>
</dbReference>
<keyword evidence="2" id="KW-1133">Transmembrane helix</keyword>
<gene>
    <name evidence="3" type="ORF">EDC91_14412</name>
</gene>
<feature type="region of interest" description="Disordered" evidence="1">
    <location>
        <begin position="51"/>
        <end position="72"/>
    </location>
</feature>
<organism evidence="3 4">
    <name type="scientific">Shewanella fodinae</name>
    <dbReference type="NCBI Taxonomy" id="552357"/>
    <lineage>
        <taxon>Bacteria</taxon>
        <taxon>Pseudomonadati</taxon>
        <taxon>Pseudomonadota</taxon>
        <taxon>Gammaproteobacteria</taxon>
        <taxon>Alteromonadales</taxon>
        <taxon>Shewanellaceae</taxon>
        <taxon>Shewanella</taxon>
    </lineage>
</organism>
<evidence type="ECO:0000256" key="1">
    <source>
        <dbReference type="SAM" id="MobiDB-lite"/>
    </source>
</evidence>
<sequence length="119" mass="12622">MATLANSITPTSAAQTAYNPDWMSTINSTLANGLNLYQQYTQIELMKDASGQAQKELASTPETPNPNTNVTAANPVAVTNAATAAKQQVQNALAGLQIGTGTIMVIFIVIGVLWWLSRK</sequence>
<evidence type="ECO:0000313" key="4">
    <source>
        <dbReference type="Proteomes" id="UP000294832"/>
    </source>
</evidence>
<dbReference type="AlphaFoldDB" id="A0A4R2F2T0"/>
<proteinExistence type="predicted"/>
<protein>
    <submittedName>
        <fullName evidence="3">Uncharacterized protein</fullName>
    </submittedName>
</protein>
<dbReference type="Proteomes" id="UP000294832">
    <property type="component" value="Unassembled WGS sequence"/>
</dbReference>
<dbReference type="RefSeq" id="WP_133040496.1">
    <property type="nucleotide sequence ID" value="NZ_SLWF01000044.1"/>
</dbReference>